<protein>
    <submittedName>
        <fullName evidence="2">Uncharacterized protein</fullName>
    </submittedName>
</protein>
<feature type="compositionally biased region" description="Basic and acidic residues" evidence="1">
    <location>
        <begin position="225"/>
        <end position="235"/>
    </location>
</feature>
<feature type="compositionally biased region" description="Basic residues" evidence="1">
    <location>
        <begin position="210"/>
        <end position="224"/>
    </location>
</feature>
<organism evidence="2 3">
    <name type="scientific">Edaphosphingomonas haloaromaticamans</name>
    <dbReference type="NCBI Taxonomy" id="653954"/>
    <lineage>
        <taxon>Bacteria</taxon>
        <taxon>Pseudomonadati</taxon>
        <taxon>Pseudomonadota</taxon>
        <taxon>Alphaproteobacteria</taxon>
        <taxon>Sphingomonadales</taxon>
        <taxon>Rhizorhabdaceae</taxon>
        <taxon>Edaphosphingomonas</taxon>
    </lineage>
</organism>
<gene>
    <name evidence="2" type="ORF">BHE75_03932</name>
</gene>
<proteinExistence type="predicted"/>
<keyword evidence="3" id="KW-1185">Reference proteome</keyword>
<evidence type="ECO:0000256" key="1">
    <source>
        <dbReference type="SAM" id="MobiDB-lite"/>
    </source>
</evidence>
<feature type="region of interest" description="Disordered" evidence="1">
    <location>
        <begin position="260"/>
        <end position="310"/>
    </location>
</feature>
<evidence type="ECO:0000313" key="2">
    <source>
        <dbReference type="EMBL" id="OHT21918.1"/>
    </source>
</evidence>
<evidence type="ECO:0000313" key="3">
    <source>
        <dbReference type="Proteomes" id="UP000179467"/>
    </source>
</evidence>
<name>A0A1S1HIN2_9SPHN</name>
<dbReference type="AlphaFoldDB" id="A0A1S1HIN2"/>
<sequence length="310" mass="33106">MSLRAELPCAADAADLLGQAARRRHISGAAAHRPCLGQGDARNAAERRMVQHLGALVGDGAGRAFDDQIIGRGRHHLLQRNPRQRALAQLAGQIDQPHPRHQVVDQRARAGHVAAPLVISGDLAVPVRGDGREIGLHPPDQRLAAIGMSHGGRHQPDLGQDIGIAFGRRQVDGDPLPALDRGQQLAPAIGAGEDQVGLARKHVFGIAARHRQPGGQRRAGRHRRIAGEGGKRGDLPRIGQRHQILIGAEVERNDPLRRSACGAGRHRQAGGGHGREAKDDRFHRAPAWQVAGRGTSGDPWDGASDLGMWA</sequence>
<feature type="region of interest" description="Disordered" evidence="1">
    <location>
        <begin position="210"/>
        <end position="236"/>
    </location>
</feature>
<feature type="compositionally biased region" description="Basic and acidic residues" evidence="1">
    <location>
        <begin position="273"/>
        <end position="283"/>
    </location>
</feature>
<accession>A0A1S1HIN2</accession>
<dbReference type="EMBL" id="MIPT01000001">
    <property type="protein sequence ID" value="OHT21918.1"/>
    <property type="molecule type" value="Genomic_DNA"/>
</dbReference>
<reference evidence="2 3" key="1">
    <citation type="submission" date="2016-09" db="EMBL/GenBank/DDBJ databases">
        <title>Metabolic pathway, cell adaptation mechanisms and a novel monoxygenase revealed through proteogenomic-transcription analysis of a Sphingomonas haloaromaticamans strain degrading the fungicide ortho-phenylphenol.</title>
        <authorList>
            <person name="Perruchon C."/>
            <person name="Papadopoulou E.S."/>
            <person name="Rousidou C."/>
            <person name="Vasileiadis S."/>
            <person name="Tanou G."/>
            <person name="Amoutzias G."/>
            <person name="Molassiotis A."/>
            <person name="Karpouzas D.G."/>
        </authorList>
    </citation>
    <scope>NUCLEOTIDE SEQUENCE [LARGE SCALE GENOMIC DNA]</scope>
    <source>
        <strain evidence="2 3">P3</strain>
    </source>
</reference>
<dbReference type="Proteomes" id="UP000179467">
    <property type="component" value="Unassembled WGS sequence"/>
</dbReference>
<comment type="caution">
    <text evidence="2">The sequence shown here is derived from an EMBL/GenBank/DDBJ whole genome shotgun (WGS) entry which is preliminary data.</text>
</comment>